<protein>
    <recommendedName>
        <fullName evidence="2">SET domain-containing protein</fullName>
    </recommendedName>
</protein>
<dbReference type="EMBL" id="AEIJ01000635">
    <property type="status" value="NOT_ANNOTATED_CDS"/>
    <property type="molecule type" value="Genomic_DNA"/>
</dbReference>
<dbReference type="SUPFAM" id="SSF82199">
    <property type="entry name" value="SET domain"/>
    <property type="match status" value="2"/>
</dbReference>
<dbReference type="InterPro" id="IPR001214">
    <property type="entry name" value="SET_dom"/>
</dbReference>
<feature type="region of interest" description="Disordered" evidence="1">
    <location>
        <begin position="235"/>
        <end position="260"/>
    </location>
</feature>
<dbReference type="STRING" id="683840.U5HFM4"/>
<dbReference type="FunCoup" id="U5HFM4">
    <property type="interactions" value="147"/>
</dbReference>
<dbReference type="Proteomes" id="UP000017200">
    <property type="component" value="Unassembled WGS sequence"/>
</dbReference>
<dbReference type="EnsemblFungi" id="MVLG_05900T0">
    <property type="protein sequence ID" value="MVLG_05900T0"/>
    <property type="gene ID" value="MVLG_05900"/>
</dbReference>
<dbReference type="GO" id="GO:0016279">
    <property type="term" value="F:protein-lysine N-methyltransferase activity"/>
    <property type="evidence" value="ECO:0007669"/>
    <property type="project" value="TreeGrafter"/>
</dbReference>
<dbReference type="InParanoid" id="U5HFM4"/>
<dbReference type="Gene3D" id="3.90.1410.10">
    <property type="entry name" value="set domain protein methyltransferase, domain 1"/>
    <property type="match status" value="1"/>
</dbReference>
<evidence type="ECO:0000313" key="4">
    <source>
        <dbReference type="EnsemblFungi" id="MVLG_05900T0"/>
    </source>
</evidence>
<dbReference type="InterPro" id="IPR046341">
    <property type="entry name" value="SET_dom_sf"/>
</dbReference>
<gene>
    <name evidence="3" type="ORF">MVLG_05900</name>
</gene>
<sequence length="494" mass="54967">MSAALPPAFEFLTGLSTWLHPNLSIRPSAARGDVLGSDDAAAGVSIWSTAAIDVGQTVACIPKRSVLSHRSSQLHLPDWNRSPDLFPTLRLVLVVLYELHLGPQSNWSEYLASLPSATVPVGVLWTGKAKVWAQGTQVDRVVRGLGLEHEALRQFYDGLPEKVLGAIGHPTREAFFRAYSLVSSRAFMIDAFHTVALVPLFDLFNHSDTPHVHPEAEHWVCSTCGSFGFCSHDDQDEGDELREEAPLSSPTSHPTESGEDETYDLVTVLPIDPSNGEQEIFNTYGELSNAQLVTMYGFMIDGNQYDRVDFEVGLEEEQMREWEELISLWSELGLGHEEQCHELIIPLPTTTNSTTGPDRFINDEFYIDAEARLSVPLWLALLIQSEIPLPRSSRKKQEVFLQSFYDSLSATTFSLGPLAKRNLAVFKSHVEMIVLRKVEVQHRPELTSRDLFDLAETDGLEEMERLAMKSLALERGLLETLVAKLADLVGMVLG</sequence>
<feature type="domain" description="SET" evidence="2">
    <location>
        <begin position="21"/>
        <end position="285"/>
    </location>
</feature>
<keyword evidence="5" id="KW-1185">Reference proteome</keyword>
<evidence type="ECO:0000259" key="2">
    <source>
        <dbReference type="PROSITE" id="PS50280"/>
    </source>
</evidence>
<dbReference type="OrthoDB" id="441812at2759"/>
<proteinExistence type="predicted"/>
<dbReference type="PROSITE" id="PS50280">
    <property type="entry name" value="SET"/>
    <property type="match status" value="1"/>
</dbReference>
<name>U5HFM4_USTV1</name>
<dbReference type="InterPro" id="IPR050600">
    <property type="entry name" value="SETD3_SETD6_MTase"/>
</dbReference>
<reference evidence="3" key="2">
    <citation type="submission" date="2010-11" db="EMBL/GenBank/DDBJ databases">
        <authorList>
            <consortium name="The Broad Institute Genome Sequencing Platform"/>
            <person name="Earl A."/>
            <person name="Ward D."/>
            <person name="Feldgarden M."/>
            <person name="Gevers D."/>
            <person name="Butler R."/>
            <person name="Young S.K."/>
            <person name="Zeng Q."/>
            <person name="Gargeya S."/>
            <person name="Fitzgerald M."/>
            <person name="Haas B."/>
            <person name="Abouelleil A."/>
            <person name="Alvarado L."/>
            <person name="Arachchi H.M."/>
            <person name="Berlin A."/>
            <person name="Brown A."/>
            <person name="Chapman S.B."/>
            <person name="Chen Z."/>
            <person name="Dunbar C."/>
            <person name="Freedman E."/>
            <person name="Gearin G."/>
            <person name="Gellesch M."/>
            <person name="Goldberg J."/>
            <person name="Griggs A."/>
            <person name="Gujja S."/>
            <person name="Heilman E."/>
            <person name="Heiman D."/>
            <person name="Howarth C."/>
            <person name="Larson L."/>
            <person name="Lui A."/>
            <person name="MacDonald P.J.P."/>
            <person name="Mehta T."/>
            <person name="Montmayeur A."/>
            <person name="Murphy C."/>
            <person name="Neiman D."/>
            <person name="Pearson M."/>
            <person name="Priest M."/>
            <person name="Roberts A."/>
            <person name="Saif S."/>
            <person name="Shea T."/>
            <person name="Shenoy N."/>
            <person name="Sisk P."/>
            <person name="Stolte C."/>
            <person name="Sykes S."/>
            <person name="White J."/>
            <person name="Yandava C."/>
            <person name="Wortman J."/>
            <person name="Nusbaum C."/>
            <person name="Birren B."/>
        </authorList>
    </citation>
    <scope>NUCLEOTIDE SEQUENCE</scope>
    <source>
        <strain evidence="3">P1A1 Lamole</strain>
    </source>
</reference>
<dbReference type="AlphaFoldDB" id="U5HFM4"/>
<accession>U5HFM4</accession>
<dbReference type="EMBL" id="GL541730">
    <property type="protein sequence ID" value="KDE03650.1"/>
    <property type="molecule type" value="Genomic_DNA"/>
</dbReference>
<dbReference type="PANTHER" id="PTHR13271">
    <property type="entry name" value="UNCHARACTERIZED PUTATIVE METHYLTRANSFERASE"/>
    <property type="match status" value="1"/>
</dbReference>
<evidence type="ECO:0000313" key="5">
    <source>
        <dbReference type="Proteomes" id="UP000017200"/>
    </source>
</evidence>
<dbReference type="OMA" id="HEEQCHE"/>
<reference evidence="4" key="4">
    <citation type="submission" date="2015-06" db="UniProtKB">
        <authorList>
            <consortium name="EnsemblFungi"/>
        </authorList>
    </citation>
    <scope>IDENTIFICATION</scope>
</reference>
<organism evidence="3">
    <name type="scientific">Microbotryum lychnidis-dioicae (strain p1A1 Lamole / MvSl-1064)</name>
    <name type="common">Anther smut fungus</name>
    <dbReference type="NCBI Taxonomy" id="683840"/>
    <lineage>
        <taxon>Eukaryota</taxon>
        <taxon>Fungi</taxon>
        <taxon>Dikarya</taxon>
        <taxon>Basidiomycota</taxon>
        <taxon>Pucciniomycotina</taxon>
        <taxon>Microbotryomycetes</taxon>
        <taxon>Microbotryales</taxon>
        <taxon>Microbotryaceae</taxon>
        <taxon>Microbotryum</taxon>
    </lineage>
</organism>
<reference evidence="5" key="1">
    <citation type="submission" date="2010-11" db="EMBL/GenBank/DDBJ databases">
        <title>The genome sequence of Microbotryum violaceum strain p1A1 Lamole.</title>
        <authorList>
            <person name="Cuomo C."/>
            <person name="Perlin M."/>
            <person name="Young S.K."/>
            <person name="Zeng Q."/>
            <person name="Gargeya S."/>
            <person name="Alvarado L."/>
            <person name="Berlin A."/>
            <person name="Chapman S.B."/>
            <person name="Chen Z."/>
            <person name="Freedman E."/>
            <person name="Gellesch M."/>
            <person name="Goldberg J."/>
            <person name="Griggs A."/>
            <person name="Gujja S."/>
            <person name="Heilman E."/>
            <person name="Heiman D."/>
            <person name="Howarth C."/>
            <person name="Mehta T."/>
            <person name="Neiman D."/>
            <person name="Pearson M."/>
            <person name="Roberts A."/>
            <person name="Saif S."/>
            <person name="Shea T."/>
            <person name="Shenoy N."/>
            <person name="Sisk P."/>
            <person name="Stolte C."/>
            <person name="Sykes S."/>
            <person name="White J."/>
            <person name="Yandava C."/>
            <person name="Haas B."/>
            <person name="Nusbaum C."/>
            <person name="Birren B."/>
        </authorList>
    </citation>
    <scope>NUCLEOTIDE SEQUENCE [LARGE SCALE GENOMIC DNA]</scope>
    <source>
        <strain evidence="5">p1A1 Lamole</strain>
    </source>
</reference>
<dbReference type="PANTHER" id="PTHR13271:SF34">
    <property type="entry name" value="N-LYSINE METHYLTRANSFERASE SETD6"/>
    <property type="match status" value="1"/>
</dbReference>
<evidence type="ECO:0000256" key="1">
    <source>
        <dbReference type="SAM" id="MobiDB-lite"/>
    </source>
</evidence>
<evidence type="ECO:0000313" key="3">
    <source>
        <dbReference type="EMBL" id="KDE03650.1"/>
    </source>
</evidence>
<dbReference type="CDD" id="cd10527">
    <property type="entry name" value="SET_LSMT"/>
    <property type="match status" value="1"/>
</dbReference>
<dbReference type="GO" id="GO:0005634">
    <property type="term" value="C:nucleus"/>
    <property type="evidence" value="ECO:0007669"/>
    <property type="project" value="TreeGrafter"/>
</dbReference>
<reference evidence="3 5" key="3">
    <citation type="journal article" date="2015" name="BMC Genomics">
        <title>Sex and parasites: genomic and transcriptomic analysis of Microbotryum lychnidis-dioicae, the biotrophic and plant-castrating anther smut fungus.</title>
        <authorList>
            <person name="Perlin M.H."/>
            <person name="Amselem J."/>
            <person name="Fontanillas E."/>
            <person name="Toh S.S."/>
            <person name="Chen Z."/>
            <person name="Goldberg J."/>
            <person name="Duplessis S."/>
            <person name="Henrissat B."/>
            <person name="Young S."/>
            <person name="Zeng Q."/>
            <person name="Aguileta G."/>
            <person name="Petit E."/>
            <person name="Badouin H."/>
            <person name="Andrews J."/>
            <person name="Razeeq D."/>
            <person name="Gabaldon T."/>
            <person name="Quesneville H."/>
            <person name="Giraud T."/>
            <person name="Hood M.E."/>
            <person name="Schultz D.J."/>
            <person name="Cuomo C.A."/>
        </authorList>
    </citation>
    <scope>NUCLEOTIDE SEQUENCE [LARGE SCALE GENOMIC DNA]</scope>
    <source>
        <strain evidence="3">P1A1 Lamole</strain>
        <strain evidence="5">p1A1 Lamole</strain>
    </source>
</reference>
<dbReference type="HOGENOM" id="CLU_023001_0_0_1"/>